<gene>
    <name evidence="3" type="ORF">AB2Z07_06200</name>
</gene>
<dbReference type="PROSITE" id="PS50943">
    <property type="entry name" value="HTH_CROC1"/>
    <property type="match status" value="1"/>
</dbReference>
<name>A0ABV4JQU3_9BACT</name>
<dbReference type="InterPro" id="IPR001387">
    <property type="entry name" value="Cro/C1-type_HTH"/>
</dbReference>
<feature type="region of interest" description="Disordered" evidence="1">
    <location>
        <begin position="37"/>
        <end position="68"/>
    </location>
</feature>
<sequence length="68" mass="7632">MNNKPTYTPEEVLGTATPARLREGLTQEKLATAIGYKKHHSSEMENNKRPIGKNMAQRLAEALNTENH</sequence>
<dbReference type="EMBL" id="JBFSOO010000004">
    <property type="protein sequence ID" value="MEZ6853113.1"/>
    <property type="molecule type" value="Genomic_DNA"/>
</dbReference>
<keyword evidence="4" id="KW-1185">Reference proteome</keyword>
<dbReference type="RefSeq" id="WP_371150266.1">
    <property type="nucleotide sequence ID" value="NZ_JBFSOO010000004.1"/>
</dbReference>
<dbReference type="Proteomes" id="UP001568358">
    <property type="component" value="Unassembled WGS sequence"/>
</dbReference>
<protein>
    <submittedName>
        <fullName evidence="3">Helix-turn-helix domain-containing protein</fullName>
    </submittedName>
</protein>
<evidence type="ECO:0000313" key="4">
    <source>
        <dbReference type="Proteomes" id="UP001568358"/>
    </source>
</evidence>
<dbReference type="InterPro" id="IPR010982">
    <property type="entry name" value="Lambda_DNA-bd_dom_sf"/>
</dbReference>
<dbReference type="Pfam" id="PF01381">
    <property type="entry name" value="HTH_3"/>
    <property type="match status" value="1"/>
</dbReference>
<reference evidence="3 4" key="1">
    <citation type="submission" date="2024-07" db="EMBL/GenBank/DDBJ databases">
        <title>Active virus-host system and metabolic interactions in a Lokiarchaeon culture.</title>
        <authorList>
            <person name="Ponce Toledo R.I."/>
            <person name="Rodrigues Oliveira T."/>
            <person name="Schleper C."/>
        </authorList>
    </citation>
    <scope>NUCLEOTIDE SEQUENCE [LARGE SCALE GENOMIC DNA]</scope>
    <source>
        <strain evidence="3 4">B35</strain>
    </source>
</reference>
<evidence type="ECO:0000259" key="2">
    <source>
        <dbReference type="PROSITE" id="PS50943"/>
    </source>
</evidence>
<proteinExistence type="predicted"/>
<dbReference type="CDD" id="cd00093">
    <property type="entry name" value="HTH_XRE"/>
    <property type="match status" value="1"/>
</dbReference>
<feature type="domain" description="HTH cro/C1-type" evidence="2">
    <location>
        <begin position="19"/>
        <end position="66"/>
    </location>
</feature>
<dbReference type="Gene3D" id="1.10.260.40">
    <property type="entry name" value="lambda repressor-like DNA-binding domains"/>
    <property type="match status" value="1"/>
</dbReference>
<comment type="caution">
    <text evidence="3">The sequence shown here is derived from an EMBL/GenBank/DDBJ whole genome shotgun (WGS) entry which is preliminary data.</text>
</comment>
<evidence type="ECO:0000256" key="1">
    <source>
        <dbReference type="SAM" id="MobiDB-lite"/>
    </source>
</evidence>
<dbReference type="SUPFAM" id="SSF47413">
    <property type="entry name" value="lambda repressor-like DNA-binding domains"/>
    <property type="match status" value="1"/>
</dbReference>
<organism evidence="3 4">
    <name type="scientific">Halodesulfovibrio aestuarii</name>
    <dbReference type="NCBI Taxonomy" id="126333"/>
    <lineage>
        <taxon>Bacteria</taxon>
        <taxon>Pseudomonadati</taxon>
        <taxon>Thermodesulfobacteriota</taxon>
        <taxon>Desulfovibrionia</taxon>
        <taxon>Desulfovibrionales</taxon>
        <taxon>Desulfovibrionaceae</taxon>
        <taxon>Halodesulfovibrio</taxon>
    </lineage>
</organism>
<accession>A0ABV4JQU3</accession>
<evidence type="ECO:0000313" key="3">
    <source>
        <dbReference type="EMBL" id="MEZ6853113.1"/>
    </source>
</evidence>